<reference evidence="2" key="2">
    <citation type="submission" date="2020-09" db="EMBL/GenBank/DDBJ databases">
        <authorList>
            <person name="Sun Q."/>
            <person name="Ohkuma M."/>
        </authorList>
    </citation>
    <scope>NUCLEOTIDE SEQUENCE</scope>
    <source>
        <strain evidence="2">JCM 4956</strain>
    </source>
</reference>
<proteinExistence type="predicted"/>
<gene>
    <name evidence="2" type="ORF">GCM10010515_71880</name>
</gene>
<sequence length="462" mass="49720">MNAFDMPPLGPLGAAAKQKALRSATQSAPHPLKTAPDPEPPVLGRIVSPPPAVVDLAEQAHALAAFRPHLDFRALRIALEDASAHLPSGTAPRLVALAEERLAGRSLTQLSATDMDGLRDDLRRQIARSAPGTKRLQRILRDRMRGLRGIRAGGGMLVSTARVQGGVWIFFHTRAAPPEIVGEAFLPLRRGAPLPARFPDPAQAGLVGQPRWWDAQHRLSPVRPPHPPTVRASSELGSQALELGPDLVLDAVGRAEQAAQAAQIRSRAVLPTARTTKQRISTSDRILDYDVSAAEVAGGEWDTRVRLLVRTGPEVTRLPSTALDGILSPPGTLDPTQKNPALRNLARCHALGPVLGDETLLGLAYGPHEAFNLLQVNTVEAFARWDFKRTGRLNFKAETTMAVSVYLAHIDVGGKKVPFLRAAHYEVELDDGQFAKFVLTIDGSGRVTKEVRIGAGEGLSLD</sequence>
<evidence type="ECO:0000313" key="2">
    <source>
        <dbReference type="EMBL" id="GGX94824.1"/>
    </source>
</evidence>
<name>A0A918NTG5_9ACTN</name>
<dbReference type="AlphaFoldDB" id="A0A918NTG5"/>
<accession>A0A918NTG5</accession>
<dbReference type="EMBL" id="BMWD01000042">
    <property type="protein sequence ID" value="GGX94824.1"/>
    <property type="molecule type" value="Genomic_DNA"/>
</dbReference>
<dbReference type="Proteomes" id="UP000645555">
    <property type="component" value="Unassembled WGS sequence"/>
</dbReference>
<organism evidence="2 3">
    <name type="scientific">Streptomyces fructofermentans</name>
    <dbReference type="NCBI Taxonomy" id="152141"/>
    <lineage>
        <taxon>Bacteria</taxon>
        <taxon>Bacillati</taxon>
        <taxon>Actinomycetota</taxon>
        <taxon>Actinomycetes</taxon>
        <taxon>Kitasatosporales</taxon>
        <taxon>Streptomycetaceae</taxon>
        <taxon>Streptomyces</taxon>
    </lineage>
</organism>
<comment type="caution">
    <text evidence="2">The sequence shown here is derived from an EMBL/GenBank/DDBJ whole genome shotgun (WGS) entry which is preliminary data.</text>
</comment>
<evidence type="ECO:0000313" key="3">
    <source>
        <dbReference type="Proteomes" id="UP000645555"/>
    </source>
</evidence>
<evidence type="ECO:0000256" key="1">
    <source>
        <dbReference type="SAM" id="MobiDB-lite"/>
    </source>
</evidence>
<dbReference type="RefSeq" id="WP_190039836.1">
    <property type="nucleotide sequence ID" value="NZ_BMWD01000042.1"/>
</dbReference>
<feature type="region of interest" description="Disordered" evidence="1">
    <location>
        <begin position="1"/>
        <end position="41"/>
    </location>
</feature>
<reference evidence="2" key="1">
    <citation type="journal article" date="2014" name="Int. J. Syst. Evol. Microbiol.">
        <title>Complete genome sequence of Corynebacterium casei LMG S-19264T (=DSM 44701T), isolated from a smear-ripened cheese.</title>
        <authorList>
            <consortium name="US DOE Joint Genome Institute (JGI-PGF)"/>
            <person name="Walter F."/>
            <person name="Albersmeier A."/>
            <person name="Kalinowski J."/>
            <person name="Ruckert C."/>
        </authorList>
    </citation>
    <scope>NUCLEOTIDE SEQUENCE</scope>
    <source>
        <strain evidence="2">JCM 4956</strain>
    </source>
</reference>
<keyword evidence="3" id="KW-1185">Reference proteome</keyword>
<protein>
    <submittedName>
        <fullName evidence="2">Uncharacterized protein</fullName>
    </submittedName>
</protein>